<feature type="transmembrane region" description="Helical" evidence="7">
    <location>
        <begin position="233"/>
        <end position="252"/>
    </location>
</feature>
<dbReference type="PANTHER" id="PTHR24207">
    <property type="entry name" value="ZYX102 PROTEIN"/>
    <property type="match status" value="1"/>
</dbReference>
<dbReference type="AlphaFoldDB" id="A0A1I7WUJ5"/>
<proteinExistence type="predicted"/>
<evidence type="ECO:0000313" key="10">
    <source>
        <dbReference type="WBParaSite" id="Hba_08821"/>
    </source>
</evidence>
<keyword evidence="1 5" id="KW-0479">Metal-binding</keyword>
<dbReference type="Pfam" id="PF00412">
    <property type="entry name" value="LIM"/>
    <property type="match status" value="1"/>
</dbReference>
<keyword evidence="9" id="KW-1185">Reference proteome</keyword>
<dbReference type="InterPro" id="IPR001781">
    <property type="entry name" value="Znf_LIM"/>
</dbReference>
<dbReference type="PROSITE" id="PS50023">
    <property type="entry name" value="LIM_DOMAIN_2"/>
    <property type="match status" value="1"/>
</dbReference>
<sequence>MATFLNRSLRPWFFYNNIASKSYVVYQNTDLPFITAFFQVLSALNKKFHPSCFRCFACGICLNGVPFALDKQNNVYCMPDYHERFAYRCKACKKPILPDPETGETVRIVTLENDYHVDCYVCEVMDFCLTQRESRKKRPLDGCGLRLSEESESRCYPLGTHLLCEKCHIHWRRSGEVLVGLELVPARNAFIDDFLDGCGTIYPLHHINRATSPIESIPNFNFFFLHSQNNCSFLIYYLNFFTIVLLSPWNSIRWNKPTAANHRSQSSSIAARFDSKPSYSISPATRAVSSTRYTNGSLSSAARTAAELASGLVIINFSLFLILVAIYIYIYQYITDINDRSICVLDIATLKMERPWRQRMAEASRIRATHGDDVSASYMAARASRRNSLSQASGDELANSVGQLRSYVNHSSGYRSRQTSVDSSVYGPLSRFSTSYLPSHTKLREDRTSKYMSRSGSPSFRRQSSQESIREERSTHTVSTVPKNPSIRESSRERDSEKSRKRSSRERNIINIAARRNSRQGSHNMGSSSSEDEADRSHTRAESKRRRRKKKIENADETASLPPPPSLAVTKSMQSSIYETGIEDTIKNSTTELRPGAATTAAGGSCCNLSIDSCLLYLRKFCFSWELTFEYHGERRFPIVCRYSIAPSIQYGWKTISLKFENQGSNTDKKSNYKLKIFKEKYENIGEYPKFSFFCLFFRQLTHRLRWMMKASIAQWLILSLSRSQIITRITKRLVFFNSSPKVKRIAPVPGLWKKSGGEEFISKNKAFVREAQHSATFCVWTTKPKETIVRRCKVRSLVKDLPKKVEPRRVPNLKNTMEKKDILKPKESTMKLPALKRAEIKPSTVPTVKVEDKKKEELKKLTPIKKEDNLNSETKGKLITLTKNGDSKKENLATIKRKDEKKDEETLVTKGDEKKQGQKVDESSKSRKLVGKCRFKMIAEYYRNNWEHLWRNISDLMKLTN</sequence>
<feature type="compositionally biased region" description="Basic and acidic residues" evidence="6">
    <location>
        <begin position="489"/>
        <end position="498"/>
    </location>
</feature>
<evidence type="ECO:0000256" key="1">
    <source>
        <dbReference type="ARBA" id="ARBA00022723"/>
    </source>
</evidence>
<feature type="transmembrane region" description="Helical" evidence="7">
    <location>
        <begin position="308"/>
        <end position="330"/>
    </location>
</feature>
<keyword evidence="7" id="KW-0472">Membrane</keyword>
<feature type="compositionally biased region" description="Polar residues" evidence="6">
    <location>
        <begin position="450"/>
        <end position="460"/>
    </location>
</feature>
<evidence type="ECO:0000313" key="9">
    <source>
        <dbReference type="Proteomes" id="UP000095283"/>
    </source>
</evidence>
<keyword evidence="4 5" id="KW-0440">LIM domain</keyword>
<dbReference type="Gene3D" id="2.10.110.10">
    <property type="entry name" value="Cysteine Rich Protein"/>
    <property type="match status" value="2"/>
</dbReference>
<dbReference type="GO" id="GO:0001725">
    <property type="term" value="C:stress fiber"/>
    <property type="evidence" value="ECO:0007669"/>
    <property type="project" value="TreeGrafter"/>
</dbReference>
<accession>A0A1I7WUJ5</accession>
<name>A0A1I7WUJ5_HETBA</name>
<evidence type="ECO:0000256" key="7">
    <source>
        <dbReference type="SAM" id="Phobius"/>
    </source>
</evidence>
<dbReference type="SMART" id="SM00132">
    <property type="entry name" value="LIM"/>
    <property type="match status" value="2"/>
</dbReference>
<evidence type="ECO:0000256" key="5">
    <source>
        <dbReference type="PROSITE-ProRule" id="PRU00125"/>
    </source>
</evidence>
<evidence type="ECO:0000256" key="3">
    <source>
        <dbReference type="ARBA" id="ARBA00022833"/>
    </source>
</evidence>
<keyword evidence="2" id="KW-0677">Repeat</keyword>
<keyword evidence="7" id="KW-0812">Transmembrane</keyword>
<feature type="compositionally biased region" description="Polar residues" evidence="6">
    <location>
        <begin position="519"/>
        <end position="529"/>
    </location>
</feature>
<keyword evidence="7" id="KW-1133">Transmembrane helix</keyword>
<dbReference type="SUPFAM" id="SSF57716">
    <property type="entry name" value="Glucocorticoid receptor-like (DNA-binding domain)"/>
    <property type="match status" value="1"/>
</dbReference>
<feature type="domain" description="LIM zinc-binding" evidence="8">
    <location>
        <begin position="16"/>
        <end position="87"/>
    </location>
</feature>
<dbReference type="GO" id="GO:0046872">
    <property type="term" value="F:metal ion binding"/>
    <property type="evidence" value="ECO:0007669"/>
    <property type="project" value="UniProtKB-KW"/>
</dbReference>
<evidence type="ECO:0000259" key="8">
    <source>
        <dbReference type="PROSITE" id="PS50023"/>
    </source>
</evidence>
<dbReference type="WBParaSite" id="Hba_08821">
    <property type="protein sequence ID" value="Hba_08821"/>
    <property type="gene ID" value="Hba_08821"/>
</dbReference>
<evidence type="ECO:0000256" key="2">
    <source>
        <dbReference type="ARBA" id="ARBA00022737"/>
    </source>
</evidence>
<feature type="region of interest" description="Disordered" evidence="6">
    <location>
        <begin position="440"/>
        <end position="572"/>
    </location>
</feature>
<protein>
    <submittedName>
        <fullName evidence="10">LIM zinc-binding domain-containing protein</fullName>
    </submittedName>
</protein>
<dbReference type="GO" id="GO:0005925">
    <property type="term" value="C:focal adhesion"/>
    <property type="evidence" value="ECO:0007669"/>
    <property type="project" value="TreeGrafter"/>
</dbReference>
<dbReference type="PANTHER" id="PTHR24207:SF2">
    <property type="entry name" value="ZYX102 PROTEIN"/>
    <property type="match status" value="1"/>
</dbReference>
<organism evidence="9 10">
    <name type="scientific">Heterorhabditis bacteriophora</name>
    <name type="common">Entomopathogenic nematode worm</name>
    <dbReference type="NCBI Taxonomy" id="37862"/>
    <lineage>
        <taxon>Eukaryota</taxon>
        <taxon>Metazoa</taxon>
        <taxon>Ecdysozoa</taxon>
        <taxon>Nematoda</taxon>
        <taxon>Chromadorea</taxon>
        <taxon>Rhabditida</taxon>
        <taxon>Rhabditina</taxon>
        <taxon>Rhabditomorpha</taxon>
        <taxon>Strongyloidea</taxon>
        <taxon>Heterorhabditidae</taxon>
        <taxon>Heterorhabditis</taxon>
    </lineage>
</organism>
<dbReference type="GO" id="GO:0098609">
    <property type="term" value="P:cell-cell adhesion"/>
    <property type="evidence" value="ECO:0007669"/>
    <property type="project" value="TreeGrafter"/>
</dbReference>
<feature type="compositionally biased region" description="Basic and acidic residues" evidence="6">
    <location>
        <begin position="901"/>
        <end position="926"/>
    </location>
</feature>
<feature type="region of interest" description="Disordered" evidence="6">
    <location>
        <begin position="901"/>
        <end position="927"/>
    </location>
</feature>
<evidence type="ECO:0000256" key="4">
    <source>
        <dbReference type="ARBA" id="ARBA00023038"/>
    </source>
</evidence>
<dbReference type="Proteomes" id="UP000095283">
    <property type="component" value="Unplaced"/>
</dbReference>
<evidence type="ECO:0000256" key="6">
    <source>
        <dbReference type="SAM" id="MobiDB-lite"/>
    </source>
</evidence>
<keyword evidence="3 5" id="KW-0862">Zinc</keyword>
<reference evidence="10" key="1">
    <citation type="submission" date="2016-11" db="UniProtKB">
        <authorList>
            <consortium name="WormBaseParasite"/>
        </authorList>
    </citation>
    <scope>IDENTIFICATION</scope>
</reference>